<accession>A2SK98</accession>
<dbReference type="EMBL" id="CP000555">
    <property type="protein sequence ID" value="ABM95987.1"/>
    <property type="molecule type" value="Genomic_DNA"/>
</dbReference>
<sequence length="126" mass="14077">MPGDTLPPHAVEAADRAAWRRWLSRHQGQANGVWLVMARKGSDHEAPTLDEAIDEALCFGWIDSKQGRLDERRSLLWFAPRKPKSAWSGPHQRRAEALEAAGLMQPAGQAKVDEARRSGLWHKPPA</sequence>
<evidence type="ECO:0000256" key="1">
    <source>
        <dbReference type="SAM" id="MobiDB-lite"/>
    </source>
</evidence>
<organism evidence="2 3">
    <name type="scientific">Methylibium petroleiphilum (strain ATCC BAA-1232 / LMG 22953 / PM1)</name>
    <dbReference type="NCBI Taxonomy" id="420662"/>
    <lineage>
        <taxon>Bacteria</taxon>
        <taxon>Pseudomonadati</taxon>
        <taxon>Pseudomonadota</taxon>
        <taxon>Betaproteobacteria</taxon>
        <taxon>Burkholderiales</taxon>
        <taxon>Sphaerotilaceae</taxon>
        <taxon>Methylibium</taxon>
    </lineage>
</organism>
<proteinExistence type="predicted"/>
<feature type="region of interest" description="Disordered" evidence="1">
    <location>
        <begin position="105"/>
        <end position="126"/>
    </location>
</feature>
<dbReference type="RefSeq" id="WP_011830610.1">
    <property type="nucleotide sequence ID" value="NC_008825.1"/>
</dbReference>
<dbReference type="HOGENOM" id="CLU_076645_3_0_4"/>
<dbReference type="STRING" id="420662.Mpe_A3034"/>
<dbReference type="eggNOG" id="COG4430">
    <property type="taxonomic scope" value="Bacteria"/>
</dbReference>
<dbReference type="AlphaFoldDB" id="A2SK98"/>
<protein>
    <recommendedName>
        <fullName evidence="4">Bacteriocin-protection protein</fullName>
    </recommendedName>
</protein>
<evidence type="ECO:0000313" key="2">
    <source>
        <dbReference type="EMBL" id="ABM95987.1"/>
    </source>
</evidence>
<evidence type="ECO:0000313" key="3">
    <source>
        <dbReference type="Proteomes" id="UP000000366"/>
    </source>
</evidence>
<dbReference type="Proteomes" id="UP000000366">
    <property type="component" value="Chromosome"/>
</dbReference>
<dbReference type="KEGG" id="mpt:Mpe_A3034"/>
<reference evidence="2 3" key="1">
    <citation type="journal article" date="2007" name="J. Bacteriol.">
        <title>Whole-genome analysis of the methyl tert-butyl ether-degrading beta-proteobacterium Methylibium petroleiphilum PM1.</title>
        <authorList>
            <person name="Kane S.R."/>
            <person name="Chakicherla A.Y."/>
            <person name="Chain P.S.G."/>
            <person name="Schmidt R."/>
            <person name="Shin M.W."/>
            <person name="Legler T.C."/>
            <person name="Scow K.M."/>
            <person name="Larimer F.W."/>
            <person name="Lucas S.M."/>
            <person name="Richardson P.M."/>
            <person name="Hristova K.R."/>
        </authorList>
    </citation>
    <scope>NUCLEOTIDE SEQUENCE [LARGE SCALE GENOMIC DNA]</scope>
    <source>
        <strain evidence="3">ATCC BAA-1232 / LMG 22953 / PM1</strain>
    </source>
</reference>
<keyword evidence="3" id="KW-1185">Reference proteome</keyword>
<gene>
    <name evidence="2" type="ordered locus">Mpe_A3034</name>
</gene>
<evidence type="ECO:0008006" key="4">
    <source>
        <dbReference type="Google" id="ProtNLM"/>
    </source>
</evidence>
<name>A2SK98_METPP</name>